<evidence type="ECO:0000313" key="4">
    <source>
        <dbReference type="Proteomes" id="UP001238496"/>
    </source>
</evidence>
<evidence type="ECO:0000256" key="1">
    <source>
        <dbReference type="SAM" id="MobiDB-lite"/>
    </source>
</evidence>
<evidence type="ECO:0000313" key="3">
    <source>
        <dbReference type="EMBL" id="MDQ0420164.1"/>
    </source>
</evidence>
<reference evidence="3 4" key="1">
    <citation type="submission" date="2023-07" db="EMBL/GenBank/DDBJ databases">
        <title>Genomic Encyclopedia of Type Strains, Phase IV (KMG-IV): sequencing the most valuable type-strain genomes for metagenomic binning, comparative biology and taxonomic classification.</title>
        <authorList>
            <person name="Goeker M."/>
        </authorList>
    </citation>
    <scope>NUCLEOTIDE SEQUENCE [LARGE SCALE GENOMIC DNA]</scope>
    <source>
        <strain evidence="3 4">DSM 1111</strain>
    </source>
</reference>
<dbReference type="EMBL" id="JAUSUW010000003">
    <property type="protein sequence ID" value="MDQ0420164.1"/>
    <property type="molecule type" value="Genomic_DNA"/>
</dbReference>
<accession>A0ABU0G4A9</accession>
<feature type="domain" description="NADP-dependent oxidoreductase" evidence="2">
    <location>
        <begin position="16"/>
        <end position="314"/>
    </location>
</feature>
<dbReference type="CDD" id="cd19081">
    <property type="entry name" value="AKR_AKR9C1"/>
    <property type="match status" value="1"/>
</dbReference>
<proteinExistence type="predicted"/>
<sequence>MQKRALGRTGLSIAPVVFGGNVFGWTADEQTSFDLLDRFFEAGFDTIDTADVYSSWVEGHVGGESEAIIGQWLKHGSVSRDRVTIVSKVGFDTQGRKTGLSAKWIQEAVDASLQRLGTDHIDLYLAHKPDEDTPIEETLDAFDRLKRDGKVRAIGCSNYDAGQFKHSLDAARNAGLPRFDVLQPEYNLYSRDRFEGPIRDLCLAEEIGVISYYALAAGFLTGKYRKPEDTVNSSRAYRVGSYLDEKGHRILGALDQVAAETSTSPATVAIAWIAAQPGITAPIASATSLRQLDSLIAAGKLQLTKAQIDALNAAGAWPPGHERRQVGVQPASVPRQRKKSMKARSAGRIWRRLE</sequence>
<dbReference type="PANTHER" id="PTHR43364">
    <property type="entry name" value="NADH-SPECIFIC METHYLGLYOXAL REDUCTASE-RELATED"/>
    <property type="match status" value="1"/>
</dbReference>
<dbReference type="Proteomes" id="UP001238496">
    <property type="component" value="Unassembled WGS sequence"/>
</dbReference>
<dbReference type="Gene3D" id="3.20.20.100">
    <property type="entry name" value="NADP-dependent oxidoreductase domain"/>
    <property type="match status" value="1"/>
</dbReference>
<dbReference type="SUPFAM" id="SSF51430">
    <property type="entry name" value="NAD(P)-linked oxidoreductase"/>
    <property type="match status" value="1"/>
</dbReference>
<evidence type="ECO:0000259" key="2">
    <source>
        <dbReference type="Pfam" id="PF00248"/>
    </source>
</evidence>
<protein>
    <submittedName>
        <fullName evidence="3">Aryl-alcohol dehydrogenase-like predicted oxidoreductase</fullName>
    </submittedName>
</protein>
<dbReference type="InterPro" id="IPR036812">
    <property type="entry name" value="NAD(P)_OxRdtase_dom_sf"/>
</dbReference>
<gene>
    <name evidence="3" type="ORF">J2045_001183</name>
</gene>
<dbReference type="InterPro" id="IPR050523">
    <property type="entry name" value="AKR_Detox_Biosynth"/>
</dbReference>
<comment type="caution">
    <text evidence="3">The sequence shown here is derived from an EMBL/GenBank/DDBJ whole genome shotgun (WGS) entry which is preliminary data.</text>
</comment>
<keyword evidence="4" id="KW-1185">Reference proteome</keyword>
<dbReference type="InterPro" id="IPR023210">
    <property type="entry name" value="NADP_OxRdtase_dom"/>
</dbReference>
<name>A0ABU0G4A9_9HYPH</name>
<dbReference type="PANTHER" id="PTHR43364:SF6">
    <property type="entry name" value="OXIDOREDUCTASE-RELATED"/>
    <property type="match status" value="1"/>
</dbReference>
<dbReference type="Pfam" id="PF00248">
    <property type="entry name" value="Aldo_ket_red"/>
    <property type="match status" value="1"/>
</dbReference>
<organism evidence="3 4">
    <name type="scientific">Peteryoungia aggregata LMG 23059</name>
    <dbReference type="NCBI Taxonomy" id="1368425"/>
    <lineage>
        <taxon>Bacteria</taxon>
        <taxon>Pseudomonadati</taxon>
        <taxon>Pseudomonadota</taxon>
        <taxon>Alphaproteobacteria</taxon>
        <taxon>Hyphomicrobiales</taxon>
        <taxon>Rhizobiaceae</taxon>
        <taxon>Peteryoungia</taxon>
    </lineage>
</organism>
<dbReference type="RefSeq" id="WP_307370408.1">
    <property type="nucleotide sequence ID" value="NZ_JAUSUW010000003.1"/>
</dbReference>
<feature type="region of interest" description="Disordered" evidence="1">
    <location>
        <begin position="316"/>
        <end position="354"/>
    </location>
</feature>